<name>A0A653A915_UNCDX</name>
<sequence>MLLGFLKRWLVSLLETYLTGVAKGMAGLRNQSCSALMNTCQGGGFCAKVFVTHYWKEVDNPKKQ</sequence>
<reference evidence="1" key="1">
    <citation type="submission" date="2018-07" db="EMBL/GenBank/DDBJ databases">
        <authorList>
            <consortium name="Genoscope - CEA"/>
            <person name="William W."/>
        </authorList>
    </citation>
    <scope>NUCLEOTIDE SEQUENCE</scope>
    <source>
        <strain evidence="1">IK1</strain>
    </source>
</reference>
<proteinExistence type="predicted"/>
<organism evidence="1">
    <name type="scientific">Uncultured Desulfatiglans sp</name>
    <dbReference type="NCBI Taxonomy" id="1748965"/>
    <lineage>
        <taxon>Bacteria</taxon>
        <taxon>Pseudomonadati</taxon>
        <taxon>Thermodesulfobacteriota</taxon>
        <taxon>Desulfobacteria</taxon>
        <taxon>Desulfatiglandales</taxon>
        <taxon>Desulfatiglandaceae</taxon>
        <taxon>Desulfatiglans</taxon>
        <taxon>environmental samples</taxon>
    </lineage>
</organism>
<accession>A0A653A915</accession>
<dbReference type="AlphaFoldDB" id="A0A653A915"/>
<dbReference type="EMBL" id="UPXX01000027">
    <property type="protein sequence ID" value="VBB44132.1"/>
    <property type="molecule type" value="Genomic_DNA"/>
</dbReference>
<evidence type="ECO:0000313" key="1">
    <source>
        <dbReference type="EMBL" id="VBB44132.1"/>
    </source>
</evidence>
<gene>
    <name evidence="1" type="ORF">TRIP_B330304</name>
</gene>
<protein>
    <submittedName>
        <fullName evidence="1">Uncharacterized protein</fullName>
    </submittedName>
</protein>